<reference evidence="2" key="1">
    <citation type="journal article" date="2015" name="ISME J.">
        <title>Aquifer environment selects for microbial species cohorts in sediment and groundwater.</title>
        <authorList>
            <person name="Hug L.A."/>
            <person name="Thomas B.C."/>
            <person name="Brown C.T."/>
            <person name="Frischkorn K.R."/>
            <person name="Williams K.H."/>
            <person name="Tringe S.G."/>
            <person name="Banfield J.F."/>
        </authorList>
    </citation>
    <scope>NUCLEOTIDE SEQUENCE</scope>
</reference>
<keyword evidence="1" id="KW-1133">Transmembrane helix</keyword>
<name>A0A0H4T1U6_9ACTN</name>
<sequence length="163" mass="17256">MIEEARRKHLAMVVVGVAFVIAFLAIAAATVVSVTSDPIPEPATVAALTLPPGIEVVDAHQNCNAEACDGEGAVLRSEGMTAAAALVMVEDRLKGAGWWEHRCGDAGPCLRWRDLGAELVPWVAVDDEPATAAMRANLDGMEVDQSSLVYLRVFRCDVVTPCG</sequence>
<organism evidence="2">
    <name type="scientific">uncultured actinobacterium Rifle_16ft_4_minimus_2010</name>
    <dbReference type="NCBI Taxonomy" id="1665146"/>
    <lineage>
        <taxon>Bacteria</taxon>
        <taxon>Bacillati</taxon>
        <taxon>Actinomycetota</taxon>
        <taxon>Actinomycetes</taxon>
        <taxon>marine Actinobacteria clade</taxon>
        <taxon>environmental samples</taxon>
    </lineage>
</organism>
<evidence type="ECO:0000256" key="1">
    <source>
        <dbReference type="SAM" id="Phobius"/>
    </source>
</evidence>
<protein>
    <submittedName>
        <fullName evidence="2">Uncharacterized protein</fullName>
    </submittedName>
</protein>
<keyword evidence="1" id="KW-0472">Membrane</keyword>
<dbReference type="AlphaFoldDB" id="A0A0H4T1U6"/>
<evidence type="ECO:0000313" key="2">
    <source>
        <dbReference type="EMBL" id="AKQ01603.1"/>
    </source>
</evidence>
<feature type="transmembrane region" description="Helical" evidence="1">
    <location>
        <begin position="12"/>
        <end position="34"/>
    </location>
</feature>
<accession>A0A0H4T1U6</accession>
<proteinExistence type="predicted"/>
<keyword evidence="1" id="KW-0812">Transmembrane</keyword>
<dbReference type="EMBL" id="KT006971">
    <property type="protein sequence ID" value="AKQ01603.1"/>
    <property type="molecule type" value="Genomic_DNA"/>
</dbReference>